<protein>
    <submittedName>
        <fullName evidence="2">Uncharacterized protein</fullName>
    </submittedName>
</protein>
<evidence type="ECO:0000313" key="2">
    <source>
        <dbReference type="EMBL" id="KAF2682092.1"/>
    </source>
</evidence>
<name>A0A6G1IV21_9PLEO</name>
<evidence type="ECO:0000313" key="3">
    <source>
        <dbReference type="Proteomes" id="UP000799291"/>
    </source>
</evidence>
<dbReference type="Proteomes" id="UP000799291">
    <property type="component" value="Unassembled WGS sequence"/>
</dbReference>
<gene>
    <name evidence="2" type="ORF">K458DRAFT_391126</name>
</gene>
<organism evidence="2 3">
    <name type="scientific">Lentithecium fluviatile CBS 122367</name>
    <dbReference type="NCBI Taxonomy" id="1168545"/>
    <lineage>
        <taxon>Eukaryota</taxon>
        <taxon>Fungi</taxon>
        <taxon>Dikarya</taxon>
        <taxon>Ascomycota</taxon>
        <taxon>Pezizomycotina</taxon>
        <taxon>Dothideomycetes</taxon>
        <taxon>Pleosporomycetidae</taxon>
        <taxon>Pleosporales</taxon>
        <taxon>Massarineae</taxon>
        <taxon>Lentitheciaceae</taxon>
        <taxon>Lentithecium</taxon>
    </lineage>
</organism>
<feature type="region of interest" description="Disordered" evidence="1">
    <location>
        <begin position="11"/>
        <end position="38"/>
    </location>
</feature>
<dbReference type="AlphaFoldDB" id="A0A6G1IV21"/>
<evidence type="ECO:0000256" key="1">
    <source>
        <dbReference type="SAM" id="MobiDB-lite"/>
    </source>
</evidence>
<feature type="compositionally biased region" description="Low complexity" evidence="1">
    <location>
        <begin position="25"/>
        <end position="38"/>
    </location>
</feature>
<dbReference type="EMBL" id="MU005588">
    <property type="protein sequence ID" value="KAF2682092.1"/>
    <property type="molecule type" value="Genomic_DNA"/>
</dbReference>
<sequence length="223" mass="24262">MRGLPPYAVADFKNEDGWGSDTAVTSSSNSPTFPPFKFNPEARPFIPGALSHPPTPTEENGAPSVKMVGPSGTVFNLKAPPFSPISASPYFPPGMPGTGHRGQQLRPSLEDPFISHFNEVDDIYNQLQGPINTFEDFNSGYGLGITFPFDTGYPYHTPQFFASPPMMPVYATAPNHVYEHSGYGGGNKKKKNKKYLKGKGRNGWNFAAPGGTQQQANEAAFQW</sequence>
<accession>A0A6G1IV21</accession>
<reference evidence="2" key="1">
    <citation type="journal article" date="2020" name="Stud. Mycol.">
        <title>101 Dothideomycetes genomes: a test case for predicting lifestyles and emergence of pathogens.</title>
        <authorList>
            <person name="Haridas S."/>
            <person name="Albert R."/>
            <person name="Binder M."/>
            <person name="Bloem J."/>
            <person name="Labutti K."/>
            <person name="Salamov A."/>
            <person name="Andreopoulos B."/>
            <person name="Baker S."/>
            <person name="Barry K."/>
            <person name="Bills G."/>
            <person name="Bluhm B."/>
            <person name="Cannon C."/>
            <person name="Castanera R."/>
            <person name="Culley D."/>
            <person name="Daum C."/>
            <person name="Ezra D."/>
            <person name="Gonzalez J."/>
            <person name="Henrissat B."/>
            <person name="Kuo A."/>
            <person name="Liang C."/>
            <person name="Lipzen A."/>
            <person name="Lutzoni F."/>
            <person name="Magnuson J."/>
            <person name="Mondo S."/>
            <person name="Nolan M."/>
            <person name="Ohm R."/>
            <person name="Pangilinan J."/>
            <person name="Park H.-J."/>
            <person name="Ramirez L."/>
            <person name="Alfaro M."/>
            <person name="Sun H."/>
            <person name="Tritt A."/>
            <person name="Yoshinaga Y."/>
            <person name="Zwiers L.-H."/>
            <person name="Turgeon B."/>
            <person name="Goodwin S."/>
            <person name="Spatafora J."/>
            <person name="Crous P."/>
            <person name="Grigoriev I."/>
        </authorList>
    </citation>
    <scope>NUCLEOTIDE SEQUENCE</scope>
    <source>
        <strain evidence="2">CBS 122367</strain>
    </source>
</reference>
<proteinExistence type="predicted"/>
<keyword evidence="3" id="KW-1185">Reference proteome</keyword>